<comment type="caution">
    <text evidence="7">The sequence shown here is derived from an EMBL/GenBank/DDBJ whole genome shotgun (WGS) entry which is preliminary data.</text>
</comment>
<name>A0A3A2ZM54_9EURO</name>
<dbReference type="InterPro" id="IPR017853">
    <property type="entry name" value="GH"/>
</dbReference>
<comment type="similarity">
    <text evidence="2 6">Belongs to the glycosyl hydrolase 53 family.</text>
</comment>
<comment type="catalytic activity">
    <reaction evidence="1 6">
        <text>The enzyme specifically hydrolyzes (1-&gt;4)-beta-D-galactosidic linkages in type I arabinogalactans.</text>
        <dbReference type="EC" id="3.2.1.89"/>
    </reaction>
</comment>
<keyword evidence="8" id="KW-1185">Reference proteome</keyword>
<dbReference type="EMBL" id="MVGC01000089">
    <property type="protein sequence ID" value="RJE24212.1"/>
    <property type="molecule type" value="Genomic_DNA"/>
</dbReference>
<dbReference type="AlphaFoldDB" id="A0A3A2ZM54"/>
<dbReference type="GO" id="GO:0015926">
    <property type="term" value="F:glucosidase activity"/>
    <property type="evidence" value="ECO:0007669"/>
    <property type="project" value="InterPro"/>
</dbReference>
<organism evidence="7 8">
    <name type="scientific">Aspergillus sclerotialis</name>
    <dbReference type="NCBI Taxonomy" id="2070753"/>
    <lineage>
        <taxon>Eukaryota</taxon>
        <taxon>Fungi</taxon>
        <taxon>Dikarya</taxon>
        <taxon>Ascomycota</taxon>
        <taxon>Pezizomycotina</taxon>
        <taxon>Eurotiomycetes</taxon>
        <taxon>Eurotiomycetidae</taxon>
        <taxon>Eurotiales</taxon>
        <taxon>Aspergillaceae</taxon>
        <taxon>Aspergillus</taxon>
        <taxon>Aspergillus subgen. Polypaecilum</taxon>
    </lineage>
</organism>
<dbReference type="InterPro" id="IPR011683">
    <property type="entry name" value="Glyco_hydro_53"/>
</dbReference>
<dbReference type="SUPFAM" id="SSF51445">
    <property type="entry name" value="(Trans)glycosidases"/>
    <property type="match status" value="1"/>
</dbReference>
<keyword evidence="4 6" id="KW-0378">Hydrolase</keyword>
<dbReference type="Pfam" id="PF07745">
    <property type="entry name" value="Glyco_hydro_53"/>
    <property type="match status" value="1"/>
</dbReference>
<dbReference type="FunFam" id="3.20.20.80:FF:000077">
    <property type="entry name" value="Arabinogalactan endo-beta-1,4-galactanase"/>
    <property type="match status" value="1"/>
</dbReference>
<dbReference type="Gene3D" id="3.20.20.80">
    <property type="entry name" value="Glycosidases"/>
    <property type="match status" value="1"/>
</dbReference>
<evidence type="ECO:0000256" key="2">
    <source>
        <dbReference type="ARBA" id="ARBA00010687"/>
    </source>
</evidence>
<evidence type="ECO:0000256" key="5">
    <source>
        <dbReference type="ARBA" id="ARBA00023295"/>
    </source>
</evidence>
<gene>
    <name evidence="7" type="ORF">PHISCL_03422</name>
</gene>
<protein>
    <recommendedName>
        <fullName evidence="3 6">Arabinogalactan endo-beta-1,4-galactanase</fullName>
        <ecNumber evidence="3 6">3.2.1.89</ecNumber>
    </recommendedName>
</protein>
<dbReference type="PANTHER" id="PTHR34983">
    <property type="entry name" value="ARABINOGALACTAN ENDO-BETA-1,4-GALACTANASE A"/>
    <property type="match status" value="1"/>
</dbReference>
<dbReference type="Proteomes" id="UP000266188">
    <property type="component" value="Unassembled WGS sequence"/>
</dbReference>
<accession>A0A3A2ZM54</accession>
<dbReference type="OrthoDB" id="110914at2759"/>
<evidence type="ECO:0000313" key="8">
    <source>
        <dbReference type="Proteomes" id="UP000266188"/>
    </source>
</evidence>
<reference evidence="8" key="1">
    <citation type="submission" date="2017-02" db="EMBL/GenBank/DDBJ databases">
        <authorList>
            <person name="Tafer H."/>
            <person name="Lopandic K."/>
        </authorList>
    </citation>
    <scope>NUCLEOTIDE SEQUENCE [LARGE SCALE GENOMIC DNA]</scope>
    <source>
        <strain evidence="8">CBS 366.77</strain>
    </source>
</reference>
<evidence type="ECO:0000256" key="4">
    <source>
        <dbReference type="ARBA" id="ARBA00022801"/>
    </source>
</evidence>
<keyword evidence="5 6" id="KW-0326">Glycosidase</keyword>
<evidence type="ECO:0000256" key="6">
    <source>
        <dbReference type="RuleBase" id="RU361192"/>
    </source>
</evidence>
<sequence>PLQYRGADISSLPLEETNGISYKDKSGTTQPLEKILASNGVNTIRQRIWVNPEDGVYGTDYNVELAKRANQAGLGVYLDLHFSRSWADPEEQTTPPTWSTTDIDTLTWQVYNYTLDISNAFAEASVPVEMISIGNEIRNGLLWPLGEMTNPSNIARILHSAAWGVKDSSLQTVPKIMIHLDNGWDWDAQKYFYDSILSEGSLELGDFDMMGVSFYPFYGPGATFEALGDSLGKLRAQYGKEVAVVETNWPVQCGNPEYEFPEDQQDIPFSADGQVEYLRRLGDAVKRAEGVGLFYWEPGWVENKALGSSCEDNLLFDPGTGEVRESISVFGEI</sequence>
<dbReference type="GO" id="GO:0045490">
    <property type="term" value="P:pectin catabolic process"/>
    <property type="evidence" value="ECO:0007669"/>
    <property type="project" value="TreeGrafter"/>
</dbReference>
<dbReference type="STRING" id="2070753.A0A3A2ZM54"/>
<evidence type="ECO:0000256" key="3">
    <source>
        <dbReference type="ARBA" id="ARBA00012556"/>
    </source>
</evidence>
<dbReference type="EC" id="3.2.1.89" evidence="3 6"/>
<proteinExistence type="inferred from homology"/>
<evidence type="ECO:0000256" key="1">
    <source>
        <dbReference type="ARBA" id="ARBA00001695"/>
    </source>
</evidence>
<dbReference type="PANTHER" id="PTHR34983:SF1">
    <property type="entry name" value="ARABINOGALACTAN ENDO-BETA-1,4-GALACTANASE A"/>
    <property type="match status" value="1"/>
</dbReference>
<dbReference type="GO" id="GO:0031218">
    <property type="term" value="F:arabinogalactan endo-1,4-beta-galactosidase activity"/>
    <property type="evidence" value="ECO:0007669"/>
    <property type="project" value="UniProtKB-EC"/>
</dbReference>
<feature type="non-terminal residue" evidence="7">
    <location>
        <position position="1"/>
    </location>
</feature>
<evidence type="ECO:0000313" key="7">
    <source>
        <dbReference type="EMBL" id="RJE24212.1"/>
    </source>
</evidence>